<reference evidence="17 18" key="1">
    <citation type="journal article" date="2018" name="Genome Biol. Evol.">
        <title>Multiple Roots of Fruiting Body Formation in Amoebozoa.</title>
        <authorList>
            <person name="Hillmann F."/>
            <person name="Forbes G."/>
            <person name="Novohradska S."/>
            <person name="Ferling I."/>
            <person name="Riege K."/>
            <person name="Groth M."/>
            <person name="Westermann M."/>
            <person name="Marz M."/>
            <person name="Spaller T."/>
            <person name="Winckler T."/>
            <person name="Schaap P."/>
            <person name="Glockner G."/>
        </authorList>
    </citation>
    <scope>NUCLEOTIDE SEQUENCE [LARGE SCALE GENOMIC DNA]</scope>
    <source>
        <strain evidence="17 18">Jena</strain>
    </source>
</reference>
<feature type="domain" description="GAIN-B" evidence="14">
    <location>
        <begin position="926"/>
        <end position="1076"/>
    </location>
</feature>
<feature type="domain" description="Protein kinase" evidence="12">
    <location>
        <begin position="1084"/>
        <end position="1330"/>
    </location>
</feature>
<comment type="subcellular location">
    <subcellularLocation>
        <location evidence="2">Membrane</location>
    </subcellularLocation>
    <subcellularLocation>
        <location evidence="1">Nucleus</location>
    </subcellularLocation>
</comment>
<dbReference type="InterPro" id="IPR024642">
    <property type="entry name" value="SUZ-C"/>
</dbReference>
<dbReference type="GO" id="GO:0003729">
    <property type="term" value="F:mRNA binding"/>
    <property type="evidence" value="ECO:0007669"/>
    <property type="project" value="TreeGrafter"/>
</dbReference>
<dbReference type="InterPro" id="IPR057244">
    <property type="entry name" value="GAIN_B"/>
</dbReference>
<dbReference type="Gene3D" id="1.10.510.10">
    <property type="entry name" value="Transferase(Phosphotransferase) domain 1"/>
    <property type="match status" value="1"/>
</dbReference>
<comment type="caution">
    <text evidence="17">The sequence shown here is derived from an EMBL/GenBank/DDBJ whole genome shotgun (WGS) entry which is preliminary data.</text>
</comment>
<keyword evidence="7" id="KW-1015">Disulfide bond</keyword>
<dbReference type="GO" id="GO:0005524">
    <property type="term" value="F:ATP binding"/>
    <property type="evidence" value="ECO:0007669"/>
    <property type="project" value="InterPro"/>
</dbReference>
<dbReference type="CDD" id="cd07323">
    <property type="entry name" value="LAM"/>
    <property type="match status" value="1"/>
</dbReference>
<evidence type="ECO:0000259" key="12">
    <source>
        <dbReference type="PROSITE" id="PS50011"/>
    </source>
</evidence>
<feature type="region of interest" description="Disordered" evidence="10">
    <location>
        <begin position="377"/>
        <end position="419"/>
    </location>
</feature>
<evidence type="ECO:0000259" key="14">
    <source>
        <dbReference type="PROSITE" id="PS50221"/>
    </source>
</evidence>
<evidence type="ECO:0000256" key="3">
    <source>
        <dbReference type="ARBA" id="ARBA00022692"/>
    </source>
</evidence>
<dbReference type="Gene3D" id="3.30.70.330">
    <property type="match status" value="1"/>
</dbReference>
<keyword evidence="6 11" id="KW-0472">Membrane</keyword>
<dbReference type="Gene3D" id="1.10.10.10">
    <property type="entry name" value="Winged helix-like DNA-binding domain superfamily/Winged helix DNA-binding domain"/>
    <property type="match status" value="1"/>
</dbReference>
<evidence type="ECO:0000256" key="11">
    <source>
        <dbReference type="SAM" id="Phobius"/>
    </source>
</evidence>
<dbReference type="PROSITE" id="PS50102">
    <property type="entry name" value="RRM"/>
    <property type="match status" value="1"/>
</dbReference>
<evidence type="ECO:0000256" key="9">
    <source>
        <dbReference type="PROSITE-ProRule" id="PRU00332"/>
    </source>
</evidence>
<dbReference type="InterPro" id="IPR001245">
    <property type="entry name" value="Ser-Thr/Tyr_kinase_cat_dom"/>
</dbReference>
<keyword evidence="3 11" id="KW-0812">Transmembrane</keyword>
<evidence type="ECO:0000256" key="6">
    <source>
        <dbReference type="ARBA" id="ARBA00023136"/>
    </source>
</evidence>
<dbReference type="InterPro" id="IPR036390">
    <property type="entry name" value="WH_DNA-bd_sf"/>
</dbReference>
<organism evidence="17 18">
    <name type="scientific">Planoprotostelium fungivorum</name>
    <dbReference type="NCBI Taxonomy" id="1890364"/>
    <lineage>
        <taxon>Eukaryota</taxon>
        <taxon>Amoebozoa</taxon>
        <taxon>Evosea</taxon>
        <taxon>Variosea</taxon>
        <taxon>Cavosteliida</taxon>
        <taxon>Cavosteliaceae</taxon>
        <taxon>Planoprotostelium</taxon>
    </lineage>
</organism>
<dbReference type="SUPFAM" id="SSF54928">
    <property type="entry name" value="RNA-binding domain, RBD"/>
    <property type="match status" value="1"/>
</dbReference>
<dbReference type="Proteomes" id="UP000241769">
    <property type="component" value="Unassembled WGS sequence"/>
</dbReference>
<dbReference type="InParanoid" id="A0A2P6NII4"/>
<dbReference type="SUPFAM" id="SSF82171">
    <property type="entry name" value="DPP6 N-terminal domain-like"/>
    <property type="match status" value="1"/>
</dbReference>
<dbReference type="InterPro" id="IPR035979">
    <property type="entry name" value="RBD_domain_sf"/>
</dbReference>
<dbReference type="InterPro" id="IPR012677">
    <property type="entry name" value="Nucleotide-bd_a/b_plait_sf"/>
</dbReference>
<dbReference type="GO" id="GO:0005634">
    <property type="term" value="C:nucleus"/>
    <property type="evidence" value="ECO:0007669"/>
    <property type="project" value="UniProtKB-SubCell"/>
</dbReference>
<dbReference type="GO" id="GO:0004672">
    <property type="term" value="F:protein kinase activity"/>
    <property type="evidence" value="ECO:0007669"/>
    <property type="project" value="InterPro"/>
</dbReference>
<gene>
    <name evidence="17" type="ORF">PROFUN_08971</name>
</gene>
<evidence type="ECO:0000256" key="5">
    <source>
        <dbReference type="ARBA" id="ARBA00022989"/>
    </source>
</evidence>
<dbReference type="InterPro" id="IPR000504">
    <property type="entry name" value="RRM_dom"/>
</dbReference>
<feature type="compositionally biased region" description="Basic and acidic residues" evidence="10">
    <location>
        <begin position="157"/>
        <end position="166"/>
    </location>
</feature>
<keyword evidence="4 9" id="KW-0694">RNA-binding</keyword>
<name>A0A2P6NII4_9EUKA</name>
<feature type="domain" description="RRM" evidence="13">
    <location>
        <begin position="297"/>
        <end position="379"/>
    </location>
</feature>
<dbReference type="OrthoDB" id="435402at2759"/>
<dbReference type="PROSITE" id="PS50011">
    <property type="entry name" value="PROTEIN_KINASE_DOM"/>
    <property type="match status" value="1"/>
</dbReference>
<evidence type="ECO:0000259" key="15">
    <source>
        <dbReference type="PROSITE" id="PS50961"/>
    </source>
</evidence>
<dbReference type="InterPro" id="IPR046338">
    <property type="entry name" value="GAIN_dom_sf"/>
</dbReference>
<dbReference type="PROSITE" id="PS51938">
    <property type="entry name" value="SUZ_C"/>
    <property type="match status" value="1"/>
</dbReference>
<keyword evidence="18" id="KW-1185">Reference proteome</keyword>
<dbReference type="SMART" id="SM00360">
    <property type="entry name" value="RRM"/>
    <property type="match status" value="1"/>
</dbReference>
<evidence type="ECO:0000259" key="16">
    <source>
        <dbReference type="PROSITE" id="PS51938"/>
    </source>
</evidence>
<feature type="compositionally biased region" description="Polar residues" evidence="10">
    <location>
        <begin position="456"/>
        <end position="484"/>
    </location>
</feature>
<dbReference type="Gene3D" id="2.90.10.10">
    <property type="entry name" value="Bulb-type lectin domain"/>
    <property type="match status" value="1"/>
</dbReference>
<keyword evidence="5 11" id="KW-1133">Transmembrane helix</keyword>
<dbReference type="GO" id="GO:0006396">
    <property type="term" value="P:RNA processing"/>
    <property type="evidence" value="ECO:0007669"/>
    <property type="project" value="InterPro"/>
</dbReference>
<dbReference type="SUPFAM" id="SSF46785">
    <property type="entry name" value="Winged helix' DNA-binding domain"/>
    <property type="match status" value="1"/>
</dbReference>
<dbReference type="PROSITE" id="PS50221">
    <property type="entry name" value="GAIN_B"/>
    <property type="match status" value="1"/>
</dbReference>
<dbReference type="SMART" id="SM00715">
    <property type="entry name" value="LA"/>
    <property type="match status" value="1"/>
</dbReference>
<evidence type="ECO:0000256" key="10">
    <source>
        <dbReference type="SAM" id="MobiDB-lite"/>
    </source>
</evidence>
<dbReference type="PANTHER" id="PTHR22792:SF140">
    <property type="entry name" value="ACHILLES, ISOFORM A"/>
    <property type="match status" value="1"/>
</dbReference>
<dbReference type="InterPro" id="IPR000203">
    <property type="entry name" value="GPS"/>
</dbReference>
<evidence type="ECO:0000259" key="13">
    <source>
        <dbReference type="PROSITE" id="PS50102"/>
    </source>
</evidence>
<dbReference type="STRING" id="1890364.A0A2P6NII4"/>
<dbReference type="GO" id="GO:1990904">
    <property type="term" value="C:ribonucleoprotein complex"/>
    <property type="evidence" value="ECO:0007669"/>
    <property type="project" value="InterPro"/>
</dbReference>
<dbReference type="InterPro" id="IPR011009">
    <property type="entry name" value="Kinase-like_dom_sf"/>
</dbReference>
<feature type="compositionally biased region" description="Polar residues" evidence="10">
    <location>
        <begin position="377"/>
        <end position="398"/>
    </location>
</feature>
<feature type="compositionally biased region" description="Low complexity" evidence="10">
    <location>
        <begin position="399"/>
        <end position="419"/>
    </location>
</feature>
<dbReference type="PANTHER" id="PTHR22792">
    <property type="entry name" value="LUPUS LA PROTEIN-RELATED"/>
    <property type="match status" value="1"/>
</dbReference>
<dbReference type="PRINTS" id="PR00302">
    <property type="entry name" value="LUPUSLA"/>
</dbReference>
<dbReference type="InterPro" id="IPR000719">
    <property type="entry name" value="Prot_kinase_dom"/>
</dbReference>
<feature type="transmembrane region" description="Helical" evidence="11">
    <location>
        <begin position="1087"/>
        <end position="1109"/>
    </location>
</feature>
<evidence type="ECO:0000256" key="1">
    <source>
        <dbReference type="ARBA" id="ARBA00004123"/>
    </source>
</evidence>
<dbReference type="Gene3D" id="2.60.220.50">
    <property type="match status" value="1"/>
</dbReference>
<evidence type="ECO:0000256" key="7">
    <source>
        <dbReference type="ARBA" id="ARBA00023157"/>
    </source>
</evidence>
<dbReference type="SMART" id="SM00303">
    <property type="entry name" value="GPS"/>
    <property type="match status" value="1"/>
</dbReference>
<feature type="region of interest" description="Disordered" evidence="10">
    <location>
        <begin position="435"/>
        <end position="545"/>
    </location>
</feature>
<protein>
    <submittedName>
        <fullName evidence="17">La-related protein 7-like</fullName>
    </submittedName>
</protein>
<proteinExistence type="predicted"/>
<dbReference type="PROSITE" id="PS50961">
    <property type="entry name" value="HTH_LA"/>
    <property type="match status" value="1"/>
</dbReference>
<feature type="region of interest" description="Disordered" evidence="10">
    <location>
        <begin position="103"/>
        <end position="201"/>
    </location>
</feature>
<feature type="domain" description="HTH La-type RNA-binding" evidence="15">
    <location>
        <begin position="196"/>
        <end position="291"/>
    </location>
</feature>
<dbReference type="Pfam" id="PF01825">
    <property type="entry name" value="GPS"/>
    <property type="match status" value="1"/>
</dbReference>
<keyword evidence="8" id="KW-0539">Nucleus</keyword>
<dbReference type="GO" id="GO:0016020">
    <property type="term" value="C:membrane"/>
    <property type="evidence" value="ECO:0007669"/>
    <property type="project" value="UniProtKB-SubCell"/>
</dbReference>
<feature type="compositionally biased region" description="Polar residues" evidence="10">
    <location>
        <begin position="103"/>
        <end position="124"/>
    </location>
</feature>
<feature type="compositionally biased region" description="Low complexity" evidence="10">
    <location>
        <begin position="129"/>
        <end position="144"/>
    </location>
</feature>
<feature type="domain" description="SUZ-C" evidence="16">
    <location>
        <begin position="508"/>
        <end position="549"/>
    </location>
</feature>
<evidence type="ECO:0000256" key="4">
    <source>
        <dbReference type="ARBA" id="ARBA00022884"/>
    </source>
</evidence>
<feature type="compositionally biased region" description="Low complexity" evidence="10">
    <location>
        <begin position="170"/>
        <end position="200"/>
    </location>
</feature>
<dbReference type="InterPro" id="IPR036388">
    <property type="entry name" value="WH-like_DNA-bd_sf"/>
</dbReference>
<dbReference type="InterPro" id="IPR045180">
    <property type="entry name" value="La_dom_prot"/>
</dbReference>
<dbReference type="Pfam" id="PF05383">
    <property type="entry name" value="La"/>
    <property type="match status" value="1"/>
</dbReference>
<dbReference type="Pfam" id="PF00076">
    <property type="entry name" value="RRM_1"/>
    <property type="match status" value="1"/>
</dbReference>
<dbReference type="InterPro" id="IPR002344">
    <property type="entry name" value="Lupus_La"/>
</dbReference>
<sequence>MAIEDAEDVPCLLQSVLILTCLWKIRGIRELSRGLIFSGFPFVGLVPSFPSPSVRPSIDKRGSLYNTNISSSPISNITRYDSMDLNSLTQGVKGLLWGNNGDQSSSVTASLSTQTSVEVSNTFEVKSPSAESTSSSSNTTASNEDGTAKPKRNRQRRPSEKKKEAGKVQNAESSTSSPSDPNSATPSTTTSNETNNAEPNNVRKQLLAQLEYYFSDENLARDKFLEKEFEKDENGQGYIPVELLATFQRVKRFTATIDDIKAAIRESTFLKLNKSGDKVRRINPYIYPLSEEQRERRTIYICYLPKHSTQESVRGIFGICGTIKRVDIPVDKKSGEIKGIAFVEFESRKQARRAIAYFSDRNNDFFKLGMRVRQYTNKSGSQLTSPETTPNHSSPAATSPQHRYLQQQYQQNTSSQTPSNALQGLAIQDLSSIIGHQDEPSPRREPTRMSPPHTPTHASNSQPQNGAQPDATNSIYETVPTFNYYQDKRGERKKRGASKPEEAQTIVTERPRLNLRPRAGTTGSEPKEGVQPIRQPKGPDGTRGFPMGRGKPVGHFGHEKLADREMMHRGFLFFLLGVLSVFGYDTPLNSLDPPYFSGYKFLNSSTNYNITSDVNSLPLVSTNGKWKLEVTTTGPRIVHYLNPNYARWALNQTYQNRPSPQGSYYISIKSGNFVFRNSTASLWHPTIKPEPTANALLFLADDGVLHLYSLSSPSPIWNSTMIFSVKPYVNNTAPPWSTDGGYLLIENSSPGNYGPSITVLNDTNIIFYYSPGYGTADVYILDPIGTYTHLSLPYPSPNITSAIIPSASSILYIEGTNAGPTVDQSRNSTLCWSLQSDTNTTCQIVGGANFAANFTLPTDLASSNITVQVYWNQYPNVTFTTYVAYVSPWDGLDVLREGASVSQIFGTMEGVVDLGLKSKDSLDYTSKNGISLHAAVISNNTNATEGKLNDAKFTIPRSIIDELDAINITSRKTFLFSRIPFNPFTIDANWTVTYDVIGLSLYNNGTYSNVTDTLHPISVTFYNAKPNTTCVYWEEREKGWSPRGCETLKEDAGVTCLCSHLTNFTLATMMNVADVEGEVKGEGLNRMALLGILGVIPVILLVLIVVFFIKRHQKKSYTPMELNSSSTDIEIVREIGRGTRCTVYEAKRAGTTVVVVKKANDPQASESLSSEANRLKCMRKTLDGDTIQNIMRDIAAGLNYLHENEIVHGRLCPRKVYLTSSLHGKISAYGSDENARITADMEGYIAPEMKTDPKPTIEGDIYAYGVLFDRLKKRRKDTGEEPDVWMDIIGACTMQRKEKRWRMMQVGVKLGGGRLQGKIYNETDENIYNG</sequence>
<dbReference type="Pfam" id="PF07714">
    <property type="entry name" value="PK_Tyr_Ser-Thr"/>
    <property type="match status" value="1"/>
</dbReference>
<evidence type="ECO:0000313" key="17">
    <source>
        <dbReference type="EMBL" id="PRP83773.1"/>
    </source>
</evidence>
<evidence type="ECO:0000256" key="8">
    <source>
        <dbReference type="ARBA" id="ARBA00023242"/>
    </source>
</evidence>
<accession>A0A2P6NII4</accession>
<dbReference type="SUPFAM" id="SSF56112">
    <property type="entry name" value="Protein kinase-like (PK-like)"/>
    <property type="match status" value="1"/>
</dbReference>
<dbReference type="InterPro" id="IPR006630">
    <property type="entry name" value="La_HTH"/>
</dbReference>
<feature type="compositionally biased region" description="Basic and acidic residues" evidence="10">
    <location>
        <begin position="436"/>
        <end position="447"/>
    </location>
</feature>
<evidence type="ECO:0000313" key="18">
    <source>
        <dbReference type="Proteomes" id="UP000241769"/>
    </source>
</evidence>
<evidence type="ECO:0000256" key="2">
    <source>
        <dbReference type="ARBA" id="ARBA00004370"/>
    </source>
</evidence>
<dbReference type="InterPro" id="IPR036426">
    <property type="entry name" value="Bulb-type_lectin_dom_sf"/>
</dbReference>
<dbReference type="EMBL" id="MDYQ01000076">
    <property type="protein sequence ID" value="PRP83773.1"/>
    <property type="molecule type" value="Genomic_DNA"/>
</dbReference>
<dbReference type="Pfam" id="PF12901">
    <property type="entry name" value="SUZ-C"/>
    <property type="match status" value="1"/>
</dbReference>